<evidence type="ECO:0000313" key="3">
    <source>
        <dbReference type="EMBL" id="PZM09200.1"/>
    </source>
</evidence>
<feature type="region of interest" description="Disordered" evidence="1">
    <location>
        <begin position="118"/>
        <end position="138"/>
    </location>
</feature>
<protein>
    <submittedName>
        <fullName evidence="3">Uncharacterized protein</fullName>
    </submittedName>
</protein>
<dbReference type="OrthoDB" id="8283437at2"/>
<keyword evidence="4" id="KW-1185">Reference proteome</keyword>
<feature type="signal peptide" evidence="2">
    <location>
        <begin position="1"/>
        <end position="19"/>
    </location>
</feature>
<comment type="caution">
    <text evidence="3">The sequence shown here is derived from an EMBL/GenBank/DDBJ whole genome shotgun (WGS) entry which is preliminary data.</text>
</comment>
<sequence>MRHIILTAAFALVSGGAMAGSFQSMESLPAGHSSISIVSKSCVDCPAPKEIEVAKRQYVVPTLKAGTQTTEVRTINGERKVVRTEAWLGGSPVVMVSNPSPEALAAADMPTDGIDATATAALPPTPKPLDLSGFELRQ</sequence>
<evidence type="ECO:0000256" key="1">
    <source>
        <dbReference type="SAM" id="MobiDB-lite"/>
    </source>
</evidence>
<dbReference type="RefSeq" id="WP_111163350.1">
    <property type="nucleotide sequence ID" value="NZ_PCDP01000061.1"/>
</dbReference>
<gene>
    <name evidence="3" type="ORF">CPY51_27175</name>
</gene>
<evidence type="ECO:0000313" key="4">
    <source>
        <dbReference type="Proteomes" id="UP000248925"/>
    </source>
</evidence>
<name>A0A2W4ECF7_9HYPH</name>
<organism evidence="3 4">
    <name type="scientific">Rhizobium tubonense</name>
    <dbReference type="NCBI Taxonomy" id="484088"/>
    <lineage>
        <taxon>Bacteria</taxon>
        <taxon>Pseudomonadati</taxon>
        <taxon>Pseudomonadota</taxon>
        <taxon>Alphaproteobacteria</taxon>
        <taxon>Hyphomicrobiales</taxon>
        <taxon>Rhizobiaceae</taxon>
        <taxon>Rhizobium/Agrobacterium group</taxon>
        <taxon>Rhizobium</taxon>
    </lineage>
</organism>
<dbReference type="InterPro" id="IPR049748">
    <property type="entry name" value="HPE1-like_N_CxxC"/>
</dbReference>
<proteinExistence type="predicted"/>
<dbReference type="Proteomes" id="UP000248925">
    <property type="component" value="Unassembled WGS sequence"/>
</dbReference>
<dbReference type="NCBIfam" id="NF041110">
    <property type="entry name" value="HPE1_fam_CxxC"/>
    <property type="match status" value="1"/>
</dbReference>
<keyword evidence="2" id="KW-0732">Signal</keyword>
<reference evidence="3 4" key="1">
    <citation type="journal article" date="2018" name="Sci. Rep.">
        <title>Rhizobium tumorigenes sp. nov., a novel plant tumorigenic bacterium isolated from cane gall tumors on thornless blackberry.</title>
        <authorList>
            <person name="Kuzmanovi N."/>
            <person name="Smalla K."/>
            <person name="Gronow S."/>
            <person name="PuBawska J."/>
        </authorList>
    </citation>
    <scope>NUCLEOTIDE SEQUENCE [LARGE SCALE GENOMIC DNA]</scope>
    <source>
        <strain evidence="3 4">CCBAU 85046</strain>
    </source>
</reference>
<feature type="chain" id="PRO_5015967701" evidence="2">
    <location>
        <begin position="20"/>
        <end position="138"/>
    </location>
</feature>
<evidence type="ECO:0000256" key="2">
    <source>
        <dbReference type="SAM" id="SignalP"/>
    </source>
</evidence>
<accession>A0A2W4ECF7</accession>
<dbReference type="AlphaFoldDB" id="A0A2W4ECF7"/>
<dbReference type="EMBL" id="PCDP01000061">
    <property type="protein sequence ID" value="PZM09200.1"/>
    <property type="molecule type" value="Genomic_DNA"/>
</dbReference>